<reference evidence="2 3" key="1">
    <citation type="submission" date="2019-10" db="EMBL/GenBank/DDBJ databases">
        <title>Epibacterium sp. nov., isolated from seawater.</title>
        <authorList>
            <person name="Zhang X."/>
            <person name="Li N."/>
        </authorList>
    </citation>
    <scope>NUCLEOTIDE SEQUENCE [LARGE SCALE GENOMIC DNA]</scope>
    <source>
        <strain evidence="2 3">SM1979</strain>
    </source>
</reference>
<sequence length="95" mass="10563">MSSRRLMKLLAVVNVIAWAGFWAFGYLALSAETHSDSQILIASLLAAAGLFTGIFTYLRLVRATERSGYAKSSARTTRELRDAAQDKWETRHELG</sequence>
<evidence type="ECO:0000256" key="1">
    <source>
        <dbReference type="SAM" id="Phobius"/>
    </source>
</evidence>
<comment type="caution">
    <text evidence="2">The sequence shown here is derived from an EMBL/GenBank/DDBJ whole genome shotgun (WGS) entry which is preliminary data.</text>
</comment>
<accession>A0A843YFK4</accession>
<dbReference type="Proteomes" id="UP000444174">
    <property type="component" value="Unassembled WGS sequence"/>
</dbReference>
<dbReference type="EMBL" id="WIBF01000003">
    <property type="protein sequence ID" value="MQQ08063.1"/>
    <property type="molecule type" value="Genomic_DNA"/>
</dbReference>
<feature type="transmembrane region" description="Helical" evidence="1">
    <location>
        <begin position="39"/>
        <end position="58"/>
    </location>
</feature>
<dbReference type="RefSeq" id="WP_153215023.1">
    <property type="nucleotide sequence ID" value="NZ_WIBF01000003.1"/>
</dbReference>
<name>A0A843YFK4_9RHOB</name>
<keyword evidence="1" id="KW-1133">Transmembrane helix</keyword>
<evidence type="ECO:0000313" key="2">
    <source>
        <dbReference type="EMBL" id="MQQ08063.1"/>
    </source>
</evidence>
<gene>
    <name evidence="2" type="ORF">GFB49_06340</name>
</gene>
<protein>
    <submittedName>
        <fullName evidence="2">Uncharacterized protein</fullName>
    </submittedName>
</protein>
<keyword evidence="1" id="KW-0472">Membrane</keyword>
<feature type="transmembrane region" description="Helical" evidence="1">
    <location>
        <begin position="9"/>
        <end position="27"/>
    </location>
</feature>
<keyword evidence="3" id="KW-1185">Reference proteome</keyword>
<dbReference type="AlphaFoldDB" id="A0A843YFK4"/>
<organism evidence="2 3">
    <name type="scientific">Tritonibacter litoralis</name>
    <dbReference type="NCBI Taxonomy" id="2662264"/>
    <lineage>
        <taxon>Bacteria</taxon>
        <taxon>Pseudomonadati</taxon>
        <taxon>Pseudomonadota</taxon>
        <taxon>Alphaproteobacteria</taxon>
        <taxon>Rhodobacterales</taxon>
        <taxon>Paracoccaceae</taxon>
        <taxon>Tritonibacter</taxon>
    </lineage>
</organism>
<keyword evidence="1" id="KW-0812">Transmembrane</keyword>
<evidence type="ECO:0000313" key="3">
    <source>
        <dbReference type="Proteomes" id="UP000444174"/>
    </source>
</evidence>
<proteinExistence type="predicted"/>